<dbReference type="EMBL" id="NVSR01000122">
    <property type="protein sequence ID" value="PCI24520.1"/>
    <property type="molecule type" value="Genomic_DNA"/>
</dbReference>
<comment type="caution">
    <text evidence="1">The sequence shown here is derived from an EMBL/GenBank/DDBJ whole genome shotgun (WGS) entry which is preliminary data.</text>
</comment>
<protein>
    <submittedName>
        <fullName evidence="1">Uncharacterized protein</fullName>
    </submittedName>
</protein>
<accession>A0A2A4ST52</accession>
<evidence type="ECO:0000313" key="1">
    <source>
        <dbReference type="EMBL" id="PCI24520.1"/>
    </source>
</evidence>
<organism evidence="1 2">
    <name type="scientific">SAR324 cluster bacterium</name>
    <dbReference type="NCBI Taxonomy" id="2024889"/>
    <lineage>
        <taxon>Bacteria</taxon>
        <taxon>Deltaproteobacteria</taxon>
        <taxon>SAR324 cluster</taxon>
    </lineage>
</organism>
<reference evidence="2" key="1">
    <citation type="submission" date="2017-08" db="EMBL/GenBank/DDBJ databases">
        <title>A dynamic microbial community with high functional redundancy inhabits the cold, oxic subseafloor aquifer.</title>
        <authorList>
            <person name="Tully B.J."/>
            <person name="Wheat C.G."/>
            <person name="Glazer B.T."/>
            <person name="Huber J.A."/>
        </authorList>
    </citation>
    <scope>NUCLEOTIDE SEQUENCE [LARGE SCALE GENOMIC DNA]</scope>
</reference>
<dbReference type="Proteomes" id="UP000218113">
    <property type="component" value="Unassembled WGS sequence"/>
</dbReference>
<proteinExistence type="predicted"/>
<sequence length="63" mass="7176">MLYNTAKLGDQDLKMIQEFEKKLGRPVLAFSGQDYQPASLTETQMKEIKDLEKKLDLCLVALS</sequence>
<name>A0A2A4ST52_9DELT</name>
<gene>
    <name evidence="1" type="ORF">COB67_11570</name>
</gene>
<dbReference type="AlphaFoldDB" id="A0A2A4ST52"/>
<evidence type="ECO:0000313" key="2">
    <source>
        <dbReference type="Proteomes" id="UP000218113"/>
    </source>
</evidence>